<proteinExistence type="predicted"/>
<evidence type="ECO:0000313" key="3">
    <source>
        <dbReference type="WBParaSite" id="jg24034"/>
    </source>
</evidence>
<evidence type="ECO:0000313" key="2">
    <source>
        <dbReference type="Proteomes" id="UP000887574"/>
    </source>
</evidence>
<protein>
    <submittedName>
        <fullName evidence="3">Uncharacterized protein</fullName>
    </submittedName>
</protein>
<sequence length="234" mass="26848">MSSLANFSAAVCKRYSIDFSGILQYIANQLKDGKNLDLIVLREIVLWRDLETRGWEYPLKLTAHMVDQSQETFVQFYQFLRSNLKPEDYAKRMPSVSDLLTKYHVPTDAAMCLTRFYFNRINALYDEAKKSFKEDAKTKLDTSHKLSLYTKAFNDVVNDLEEELIRALPESFGLTSPPNCMRLSGCFLSTIYHVPSAPTNVKSRSARKRLLNLPTTHLPIHHPKPGAQPKTKKD</sequence>
<dbReference type="Proteomes" id="UP000887574">
    <property type="component" value="Unplaced"/>
</dbReference>
<evidence type="ECO:0000256" key="1">
    <source>
        <dbReference type="SAM" id="MobiDB-lite"/>
    </source>
</evidence>
<organism evidence="2 3">
    <name type="scientific">Ditylenchus dipsaci</name>
    <dbReference type="NCBI Taxonomy" id="166011"/>
    <lineage>
        <taxon>Eukaryota</taxon>
        <taxon>Metazoa</taxon>
        <taxon>Ecdysozoa</taxon>
        <taxon>Nematoda</taxon>
        <taxon>Chromadorea</taxon>
        <taxon>Rhabditida</taxon>
        <taxon>Tylenchina</taxon>
        <taxon>Tylenchomorpha</taxon>
        <taxon>Sphaerularioidea</taxon>
        <taxon>Anguinidae</taxon>
        <taxon>Anguininae</taxon>
        <taxon>Ditylenchus</taxon>
    </lineage>
</organism>
<dbReference type="GO" id="GO:0000445">
    <property type="term" value="C:THO complex part of transcription export complex"/>
    <property type="evidence" value="ECO:0007669"/>
    <property type="project" value="TreeGrafter"/>
</dbReference>
<keyword evidence="2" id="KW-1185">Reference proteome</keyword>
<dbReference type="PANTHER" id="PTHR21597">
    <property type="entry name" value="THO2 PROTEIN"/>
    <property type="match status" value="1"/>
</dbReference>
<dbReference type="AlphaFoldDB" id="A0A915DV85"/>
<dbReference type="InterPro" id="IPR040007">
    <property type="entry name" value="Tho2"/>
</dbReference>
<dbReference type="GO" id="GO:0006406">
    <property type="term" value="P:mRNA export from nucleus"/>
    <property type="evidence" value="ECO:0007669"/>
    <property type="project" value="InterPro"/>
</dbReference>
<accession>A0A915DV85</accession>
<reference evidence="3" key="1">
    <citation type="submission" date="2022-11" db="UniProtKB">
        <authorList>
            <consortium name="WormBaseParasite"/>
        </authorList>
    </citation>
    <scope>IDENTIFICATION</scope>
</reference>
<dbReference type="PANTHER" id="PTHR21597:SF0">
    <property type="entry name" value="THO COMPLEX SUBUNIT 2"/>
    <property type="match status" value="1"/>
</dbReference>
<name>A0A915DV85_9BILA</name>
<feature type="region of interest" description="Disordered" evidence="1">
    <location>
        <begin position="215"/>
        <end position="234"/>
    </location>
</feature>
<dbReference type="GO" id="GO:0003729">
    <property type="term" value="F:mRNA binding"/>
    <property type="evidence" value="ECO:0007669"/>
    <property type="project" value="TreeGrafter"/>
</dbReference>
<feature type="compositionally biased region" description="Basic residues" evidence="1">
    <location>
        <begin position="219"/>
        <end position="234"/>
    </location>
</feature>
<dbReference type="GO" id="GO:0006397">
    <property type="term" value="P:mRNA processing"/>
    <property type="evidence" value="ECO:0007669"/>
    <property type="project" value="InterPro"/>
</dbReference>
<dbReference type="WBParaSite" id="jg24034">
    <property type="protein sequence ID" value="jg24034"/>
    <property type="gene ID" value="jg24034"/>
</dbReference>